<accession>A0AAV0D508</accession>
<name>A0AAV0D508_9ASTE</name>
<organism evidence="3 4">
    <name type="scientific">Cuscuta epithymum</name>
    <dbReference type="NCBI Taxonomy" id="186058"/>
    <lineage>
        <taxon>Eukaryota</taxon>
        <taxon>Viridiplantae</taxon>
        <taxon>Streptophyta</taxon>
        <taxon>Embryophyta</taxon>
        <taxon>Tracheophyta</taxon>
        <taxon>Spermatophyta</taxon>
        <taxon>Magnoliopsida</taxon>
        <taxon>eudicotyledons</taxon>
        <taxon>Gunneridae</taxon>
        <taxon>Pentapetalae</taxon>
        <taxon>asterids</taxon>
        <taxon>lamiids</taxon>
        <taxon>Solanales</taxon>
        <taxon>Convolvulaceae</taxon>
        <taxon>Cuscuteae</taxon>
        <taxon>Cuscuta</taxon>
        <taxon>Cuscuta subgen. Cuscuta</taxon>
    </lineage>
</organism>
<dbReference type="PANTHER" id="PTHR34566">
    <property type="entry name" value="ALTERED INHERITANCE OF MITOCHONDRIA PROTEIN"/>
    <property type="match status" value="1"/>
</dbReference>
<evidence type="ECO:0000313" key="4">
    <source>
        <dbReference type="Proteomes" id="UP001152523"/>
    </source>
</evidence>
<reference evidence="3" key="1">
    <citation type="submission" date="2022-07" db="EMBL/GenBank/DDBJ databases">
        <authorList>
            <person name="Macas J."/>
            <person name="Novak P."/>
            <person name="Neumann P."/>
        </authorList>
    </citation>
    <scope>NUCLEOTIDE SEQUENCE</scope>
</reference>
<keyword evidence="4" id="KW-1185">Reference proteome</keyword>
<dbReference type="InterPro" id="IPR058517">
    <property type="entry name" value="DUF8204"/>
</dbReference>
<dbReference type="Proteomes" id="UP001152523">
    <property type="component" value="Unassembled WGS sequence"/>
</dbReference>
<feature type="region of interest" description="Disordered" evidence="1">
    <location>
        <begin position="162"/>
        <end position="188"/>
    </location>
</feature>
<feature type="domain" description="DUF8204" evidence="2">
    <location>
        <begin position="60"/>
        <end position="151"/>
    </location>
</feature>
<feature type="compositionally biased region" description="Low complexity" evidence="1">
    <location>
        <begin position="43"/>
        <end position="57"/>
    </location>
</feature>
<evidence type="ECO:0000313" key="3">
    <source>
        <dbReference type="EMBL" id="CAH9091222.1"/>
    </source>
</evidence>
<dbReference type="EMBL" id="CAMAPF010000068">
    <property type="protein sequence ID" value="CAH9091222.1"/>
    <property type="molecule type" value="Genomic_DNA"/>
</dbReference>
<protein>
    <recommendedName>
        <fullName evidence="2">DUF8204 domain-containing protein</fullName>
    </recommendedName>
</protein>
<evidence type="ECO:0000259" key="2">
    <source>
        <dbReference type="Pfam" id="PF26631"/>
    </source>
</evidence>
<proteinExistence type="predicted"/>
<dbReference type="Pfam" id="PF26631">
    <property type="entry name" value="DUF8204"/>
    <property type="match status" value="1"/>
</dbReference>
<dbReference type="PANTHER" id="PTHR34566:SF2">
    <property type="entry name" value="ALTERED INHERITANCE OF MITOCHONDRIA PROTEIN"/>
    <property type="match status" value="1"/>
</dbReference>
<gene>
    <name evidence="3" type="ORF">CEPIT_LOCUS11635</name>
</gene>
<sequence length="232" mass="25544">MGEEFKLNHRGGTYTIPTINRPISGGDENNGENLAKDGEFEGPASSSATSSFPSPYSKNKGKSCKGCLYYSSTFQSKSRNPLCVGITRSLPQVPRYIVGQSEEEASKAGRSLTDFRYACVGYSVYPDNKSHPTDGQQTQTELPACVGLEILLDKRIVPSNHHNRAPAQAHNREDVGVPQPRPHKPAYPAGDEFLTRFSRNANLVANGVVKNLRKVGNRIKHSFDDILNRRPK</sequence>
<evidence type="ECO:0000256" key="1">
    <source>
        <dbReference type="SAM" id="MobiDB-lite"/>
    </source>
</evidence>
<comment type="caution">
    <text evidence="3">The sequence shown here is derived from an EMBL/GenBank/DDBJ whole genome shotgun (WGS) entry which is preliminary data.</text>
</comment>
<feature type="region of interest" description="Disordered" evidence="1">
    <location>
        <begin position="1"/>
        <end position="62"/>
    </location>
</feature>
<dbReference type="AlphaFoldDB" id="A0AAV0D508"/>